<reference evidence="1" key="1">
    <citation type="submission" date="2022-12" db="EMBL/GenBank/DDBJ databases">
        <title>Genomic Characterization of Candidatus Phytoplasma sacchari in China.</title>
        <authorList>
            <person name="Zhang R.-Y."/>
        </authorList>
    </citation>
    <scope>NUCLEOTIDE SEQUENCE [LARGE SCALE GENOMIC DNA]</scope>
    <source>
        <strain evidence="1">SCWL1</strain>
    </source>
</reference>
<accession>A0ABY7M384</accession>
<evidence type="ECO:0000313" key="2">
    <source>
        <dbReference type="Proteomes" id="UP001210120"/>
    </source>
</evidence>
<dbReference type="EMBL" id="CP115156">
    <property type="protein sequence ID" value="WBL31567.1"/>
    <property type="molecule type" value="Genomic_DNA"/>
</dbReference>
<sequence length="461" mass="55983">MNASKLFKIIPNNFFHFLSSANKDIYIDCLFILEKLLNDENNSNIDKNIAVNALENYFNNKSSIIFEEDNYNKEIISNNRQKAFKIIYIFKKSGWLGEERVNHNIIILNFFDYSLEMINFFKKTLNKVKKESVGNIYSIYSLLRFFLIEKNYATFHEAIMKTQNLIFKLQILKANIYRFYHQLLNINFENNIKNVLEQLLLDYKKNFFDYSYYLLKTNDNFFKYKRKINLFIEKIQNNQEYIEFLSKELIKIDNSFSFEKSLKFIKNEIINMKKNFIQIDELIEIIDQKNEQYLQKACERILFFNNLKNNSKNILNLIIKMILENKKEYQNFFNINFIKNLDELSLYKPRFYKKEIIIQPLQKINSKIEENIMKKKKTFLDKDYFYNKKNINNFVEKILKQKNPFKASDIKLENNTNITRLILIFLYSYSNKEKSKYKIKQLNKRISSYNMNFSDFLIYKK</sequence>
<dbReference type="Proteomes" id="UP001210120">
    <property type="component" value="Chromosome"/>
</dbReference>
<gene>
    <name evidence="1" type="ORF">O7R10_00690</name>
</gene>
<proteinExistence type="predicted"/>
<organism evidence="1 2">
    <name type="scientific">Candidatus Phytoplasma sacchari</name>
    <dbReference type="NCBI Taxonomy" id="2609813"/>
    <lineage>
        <taxon>Bacteria</taxon>
        <taxon>Bacillati</taxon>
        <taxon>Mycoplasmatota</taxon>
        <taxon>Mollicutes</taxon>
        <taxon>Acholeplasmatales</taxon>
        <taxon>Acholeplasmataceae</taxon>
        <taxon>Candidatus Phytoplasma</taxon>
        <taxon>16SrXI (Rice yellow dwarf group)</taxon>
    </lineage>
</organism>
<evidence type="ECO:0000313" key="1">
    <source>
        <dbReference type="EMBL" id="WBL31567.1"/>
    </source>
</evidence>
<dbReference type="Pfam" id="PF18982">
    <property type="entry name" value="JetA"/>
    <property type="match status" value="1"/>
</dbReference>
<dbReference type="InterPro" id="IPR043773">
    <property type="entry name" value="JetA"/>
</dbReference>
<name>A0ABY7M384_9MOLU</name>
<keyword evidence="2" id="KW-1185">Reference proteome</keyword>
<protein>
    <submittedName>
        <fullName evidence="1">DUF5716 family protein</fullName>
    </submittedName>
</protein>